<evidence type="ECO:0000259" key="4">
    <source>
        <dbReference type="Pfam" id="PF01494"/>
    </source>
</evidence>
<evidence type="ECO:0000256" key="2">
    <source>
        <dbReference type="ARBA" id="ARBA00022630"/>
    </source>
</evidence>
<keyword evidence="6" id="KW-1185">Reference proteome</keyword>
<dbReference type="Pfam" id="PF21274">
    <property type="entry name" value="Rng_hyd_C"/>
    <property type="match status" value="1"/>
</dbReference>
<evidence type="ECO:0000313" key="5">
    <source>
        <dbReference type="EMBL" id="UNZ04760.1"/>
    </source>
</evidence>
<dbReference type="EMBL" id="CP094298">
    <property type="protein sequence ID" value="UNZ04760.1"/>
    <property type="molecule type" value="Genomic_DNA"/>
</dbReference>
<dbReference type="InterPro" id="IPR036188">
    <property type="entry name" value="FAD/NAD-bd_sf"/>
</dbReference>
<dbReference type="Gene3D" id="3.50.50.60">
    <property type="entry name" value="FAD/NAD(P)-binding domain"/>
    <property type="match status" value="1"/>
</dbReference>
<dbReference type="PANTHER" id="PTHR43004:SF19">
    <property type="entry name" value="BINDING MONOOXYGENASE, PUTATIVE (JCVI)-RELATED"/>
    <property type="match status" value="1"/>
</dbReference>
<dbReference type="SUPFAM" id="SSF51905">
    <property type="entry name" value="FAD/NAD(P)-binding domain"/>
    <property type="match status" value="1"/>
</dbReference>
<dbReference type="EC" id="1.14.13.50" evidence="5"/>
<name>A0ABY3Z360_STRRM</name>
<sequence>MRHRTPETTGEHAPVPTDRTADVIVVGAGPTGLLLAGDLAVAGLRVTLLERRAPGISNLTRAMAVHARTLEQLDARDLADELVATGHPLSHLQLFAAAEMKPYRLPSRFPFVLITPQYEVERLLERRAQKAGVTFRYGARVTGLDQDADGVDVRVQEEDGAATTYRAAYLVGTDGVHSTVRKALGLPFPGRTVVDSVVLADVRLDERPTMPLIANATDDAFALIGAFGDGWYRVIGWDQHRRVPEDTPVEPDEIREYMRLALGSDYGMHDVRWTSRFHSDERQVPRYRVGRAFVAGDAAHVHSPAGGQGMNTGLQDAANLSWKLAAVLRGDAPDSLLDSYHAERHPVGKMVLRSSGAVIRLAQLRSRPQRVLRATLARLLNSVPPLADRAMMTISGVGIAYPAGRGAHPLAGKRAPDLRLAGGTRLHEALRGGAFVLVTPEGEKVPGDETVPEAVGAAGAADAPAPGPRLVRAAWDSDRRTALLVRPDGYIAWATDATDPDVRAESLHGALVRWTGAGRAAARTAARP</sequence>
<dbReference type="InterPro" id="IPR050641">
    <property type="entry name" value="RIFMO-like"/>
</dbReference>
<gene>
    <name evidence="5" type="primary">pcpB9</name>
    <name evidence="5" type="ORF">SRIMR7_21645</name>
</gene>
<evidence type="ECO:0000256" key="3">
    <source>
        <dbReference type="ARBA" id="ARBA00022827"/>
    </source>
</evidence>
<proteinExistence type="predicted"/>
<dbReference type="RefSeq" id="WP_003980976.1">
    <property type="nucleotide sequence ID" value="NZ_CP043497.1"/>
</dbReference>
<dbReference type="Gene3D" id="3.40.30.120">
    <property type="match status" value="1"/>
</dbReference>
<keyword evidence="2" id="KW-0285">Flavoprotein</keyword>
<dbReference type="GeneID" id="66856135"/>
<dbReference type="PRINTS" id="PR00420">
    <property type="entry name" value="RNGMNOXGNASE"/>
</dbReference>
<reference evidence="5 6" key="1">
    <citation type="submission" date="2022-03" db="EMBL/GenBank/DDBJ databases">
        <title>Complete genome of Streptomyces rimosus ssp. rimosus R7 (=ATCC 10970).</title>
        <authorList>
            <person name="Beganovic S."/>
            <person name="Ruckert C."/>
            <person name="Busche T."/>
            <person name="Kalinowski J."/>
            <person name="Wittmann C."/>
        </authorList>
    </citation>
    <scope>NUCLEOTIDE SEQUENCE [LARGE SCALE GENOMIC DNA]</scope>
    <source>
        <strain evidence="5 6">R7</strain>
    </source>
</reference>
<evidence type="ECO:0000256" key="1">
    <source>
        <dbReference type="ARBA" id="ARBA00001974"/>
    </source>
</evidence>
<accession>A0ABY3Z360</accession>
<dbReference type="Pfam" id="PF01494">
    <property type="entry name" value="FAD_binding_3"/>
    <property type="match status" value="1"/>
</dbReference>
<comment type="cofactor">
    <cofactor evidence="1">
        <name>FAD</name>
        <dbReference type="ChEBI" id="CHEBI:57692"/>
    </cofactor>
</comment>
<dbReference type="Gene3D" id="3.30.70.2450">
    <property type="match status" value="1"/>
</dbReference>
<dbReference type="Proteomes" id="UP000829494">
    <property type="component" value="Chromosome"/>
</dbReference>
<dbReference type="InterPro" id="IPR002938">
    <property type="entry name" value="FAD-bd"/>
</dbReference>
<evidence type="ECO:0000313" key="6">
    <source>
        <dbReference type="Proteomes" id="UP000829494"/>
    </source>
</evidence>
<protein>
    <submittedName>
        <fullName evidence="5">Pentachlorophenol 4-monooxygenase</fullName>
        <ecNumber evidence="5">1.14.13.50</ecNumber>
    </submittedName>
</protein>
<dbReference type="PANTHER" id="PTHR43004">
    <property type="entry name" value="TRK SYSTEM POTASSIUM UPTAKE PROTEIN"/>
    <property type="match status" value="1"/>
</dbReference>
<dbReference type="GO" id="GO:0018677">
    <property type="term" value="F:pentachlorophenol monooxygenase activity"/>
    <property type="evidence" value="ECO:0007669"/>
    <property type="project" value="UniProtKB-EC"/>
</dbReference>
<organism evidence="5 6">
    <name type="scientific">Streptomyces rimosus subsp. rimosus</name>
    <dbReference type="NCBI Taxonomy" id="132474"/>
    <lineage>
        <taxon>Bacteria</taxon>
        <taxon>Bacillati</taxon>
        <taxon>Actinomycetota</taxon>
        <taxon>Actinomycetes</taxon>
        <taxon>Kitasatosporales</taxon>
        <taxon>Streptomycetaceae</taxon>
        <taxon>Streptomyces</taxon>
    </lineage>
</organism>
<keyword evidence="3" id="KW-0274">FAD</keyword>
<keyword evidence="5" id="KW-0560">Oxidoreductase</keyword>
<feature type="domain" description="FAD-binding" evidence="4">
    <location>
        <begin position="21"/>
        <end position="354"/>
    </location>
</feature>